<organism evidence="1 2">
    <name type="scientific">Vreelandella aquamarina</name>
    <dbReference type="NCBI Taxonomy" id="77097"/>
    <lineage>
        <taxon>Bacteria</taxon>
        <taxon>Pseudomonadati</taxon>
        <taxon>Pseudomonadota</taxon>
        <taxon>Gammaproteobacteria</taxon>
        <taxon>Oceanospirillales</taxon>
        <taxon>Halomonadaceae</taxon>
        <taxon>Vreelandella</taxon>
    </lineage>
</organism>
<proteinExistence type="predicted"/>
<protein>
    <submittedName>
        <fullName evidence="1">Uncharacterized protein</fullName>
    </submittedName>
</protein>
<reference evidence="1 2" key="1">
    <citation type="submission" date="2016-10" db="EMBL/GenBank/DDBJ databases">
        <authorList>
            <person name="de Groot N.N."/>
        </authorList>
    </citation>
    <scope>NUCLEOTIDE SEQUENCE [LARGE SCALE GENOMIC DNA]</scope>
    <source>
        <strain evidence="1 2">558</strain>
    </source>
</reference>
<dbReference type="EMBL" id="FODB01000079">
    <property type="protein sequence ID" value="SEO37932.1"/>
    <property type="molecule type" value="Genomic_DNA"/>
</dbReference>
<dbReference type="STRING" id="77097.SAMN04490369_107910"/>
<gene>
    <name evidence="1" type="ORF">SAMN04490369_107910</name>
</gene>
<evidence type="ECO:0000313" key="1">
    <source>
        <dbReference type="EMBL" id="SEO37932.1"/>
    </source>
</evidence>
<name>A0A1H8P7P8_9GAMM</name>
<accession>A0A1H8P7P8</accession>
<sequence length="83" mass="9320">MIKNTDKMIKNTGKIEKALSEARLRRKEGCYDDETLQLFEVARSRKQSSAAAVLDWAKFSLEYKPESVKPAPTLSLSPPASTF</sequence>
<evidence type="ECO:0000313" key="2">
    <source>
        <dbReference type="Proteomes" id="UP000199493"/>
    </source>
</evidence>
<dbReference type="AlphaFoldDB" id="A0A1H8P7P8"/>
<dbReference type="Proteomes" id="UP000199493">
    <property type="component" value="Unassembled WGS sequence"/>
</dbReference>